<feature type="non-terminal residue" evidence="1">
    <location>
        <position position="1"/>
    </location>
</feature>
<reference evidence="1" key="2">
    <citation type="journal article" date="2020" name="Nat. Commun.">
        <title>Large-scale genome sequencing of mycorrhizal fungi provides insights into the early evolution of symbiotic traits.</title>
        <authorList>
            <person name="Miyauchi S."/>
            <person name="Kiss E."/>
            <person name="Kuo A."/>
            <person name="Drula E."/>
            <person name="Kohler A."/>
            <person name="Sanchez-Garcia M."/>
            <person name="Morin E."/>
            <person name="Andreopoulos B."/>
            <person name="Barry K.W."/>
            <person name="Bonito G."/>
            <person name="Buee M."/>
            <person name="Carver A."/>
            <person name="Chen C."/>
            <person name="Cichocki N."/>
            <person name="Clum A."/>
            <person name="Culley D."/>
            <person name="Crous P.W."/>
            <person name="Fauchery L."/>
            <person name="Girlanda M."/>
            <person name="Hayes R.D."/>
            <person name="Keri Z."/>
            <person name="LaButti K."/>
            <person name="Lipzen A."/>
            <person name="Lombard V."/>
            <person name="Magnuson J."/>
            <person name="Maillard F."/>
            <person name="Murat C."/>
            <person name="Nolan M."/>
            <person name="Ohm R.A."/>
            <person name="Pangilinan J."/>
            <person name="Pereira M.F."/>
            <person name="Perotto S."/>
            <person name="Peter M."/>
            <person name="Pfister S."/>
            <person name="Riley R."/>
            <person name="Sitrit Y."/>
            <person name="Stielow J.B."/>
            <person name="Szollosi G."/>
            <person name="Zifcakova L."/>
            <person name="Stursova M."/>
            <person name="Spatafora J.W."/>
            <person name="Tedersoo L."/>
            <person name="Vaario L.M."/>
            <person name="Yamada A."/>
            <person name="Yan M."/>
            <person name="Wang P."/>
            <person name="Xu J."/>
            <person name="Bruns T."/>
            <person name="Baldrian P."/>
            <person name="Vilgalys R."/>
            <person name="Dunand C."/>
            <person name="Henrissat B."/>
            <person name="Grigoriev I.V."/>
            <person name="Hibbett D."/>
            <person name="Nagy L.G."/>
            <person name="Martin F.M."/>
        </authorList>
    </citation>
    <scope>NUCLEOTIDE SEQUENCE</scope>
    <source>
        <strain evidence="1">P2</strain>
    </source>
</reference>
<evidence type="ECO:0000313" key="2">
    <source>
        <dbReference type="Proteomes" id="UP000886501"/>
    </source>
</evidence>
<organism evidence="1 2">
    <name type="scientific">Thelephora ganbajun</name>
    <name type="common">Ganba fungus</name>
    <dbReference type="NCBI Taxonomy" id="370292"/>
    <lineage>
        <taxon>Eukaryota</taxon>
        <taxon>Fungi</taxon>
        <taxon>Dikarya</taxon>
        <taxon>Basidiomycota</taxon>
        <taxon>Agaricomycotina</taxon>
        <taxon>Agaricomycetes</taxon>
        <taxon>Thelephorales</taxon>
        <taxon>Thelephoraceae</taxon>
        <taxon>Thelephora</taxon>
    </lineage>
</organism>
<name>A0ACB6ZBC2_THEGA</name>
<comment type="caution">
    <text evidence="1">The sequence shown here is derived from an EMBL/GenBank/DDBJ whole genome shotgun (WGS) entry which is preliminary data.</text>
</comment>
<reference evidence="1" key="1">
    <citation type="submission" date="2019-10" db="EMBL/GenBank/DDBJ databases">
        <authorList>
            <consortium name="DOE Joint Genome Institute"/>
            <person name="Kuo A."/>
            <person name="Miyauchi S."/>
            <person name="Kiss E."/>
            <person name="Drula E."/>
            <person name="Kohler A."/>
            <person name="Sanchez-Garcia M."/>
            <person name="Andreopoulos B."/>
            <person name="Barry K.W."/>
            <person name="Bonito G."/>
            <person name="Buee M."/>
            <person name="Carver A."/>
            <person name="Chen C."/>
            <person name="Cichocki N."/>
            <person name="Clum A."/>
            <person name="Culley D."/>
            <person name="Crous P.W."/>
            <person name="Fauchery L."/>
            <person name="Girlanda M."/>
            <person name="Hayes R."/>
            <person name="Keri Z."/>
            <person name="Labutti K."/>
            <person name="Lipzen A."/>
            <person name="Lombard V."/>
            <person name="Magnuson J."/>
            <person name="Maillard F."/>
            <person name="Morin E."/>
            <person name="Murat C."/>
            <person name="Nolan M."/>
            <person name="Ohm R."/>
            <person name="Pangilinan J."/>
            <person name="Pereira M."/>
            <person name="Perotto S."/>
            <person name="Peter M."/>
            <person name="Riley R."/>
            <person name="Sitrit Y."/>
            <person name="Stielow B."/>
            <person name="Szollosi G."/>
            <person name="Zifcakova L."/>
            <person name="Stursova M."/>
            <person name="Spatafora J.W."/>
            <person name="Tedersoo L."/>
            <person name="Vaario L.-M."/>
            <person name="Yamada A."/>
            <person name="Yan M."/>
            <person name="Wang P."/>
            <person name="Xu J."/>
            <person name="Bruns T."/>
            <person name="Baldrian P."/>
            <person name="Vilgalys R."/>
            <person name="Henrissat B."/>
            <person name="Grigoriev I.V."/>
            <person name="Hibbett D."/>
            <person name="Nagy L.G."/>
            <person name="Martin F.M."/>
        </authorList>
    </citation>
    <scope>NUCLEOTIDE SEQUENCE</scope>
    <source>
        <strain evidence="1">P2</strain>
    </source>
</reference>
<dbReference type="EMBL" id="MU118059">
    <property type="protein sequence ID" value="KAF9646411.1"/>
    <property type="molecule type" value="Genomic_DNA"/>
</dbReference>
<keyword evidence="2" id="KW-1185">Reference proteome</keyword>
<proteinExistence type="predicted"/>
<evidence type="ECO:0000313" key="1">
    <source>
        <dbReference type="EMBL" id="KAF9646411.1"/>
    </source>
</evidence>
<dbReference type="Proteomes" id="UP000886501">
    <property type="component" value="Unassembled WGS sequence"/>
</dbReference>
<accession>A0ACB6ZBC2</accession>
<sequence>AIAPVRQRAAKNLFGGYLFDGYRRLSSQVGYWIVPVVLGYSTYAWIKKYNAYLNS</sequence>
<protein>
    <submittedName>
        <fullName evidence="1">Uncharacterized protein</fullName>
    </submittedName>
</protein>
<gene>
    <name evidence="1" type="ORF">BDM02DRAFT_3099892</name>
</gene>